<accession>A0AAW2ZMC9</accession>
<protein>
    <submittedName>
        <fullName evidence="5">TRAPPC8</fullName>
    </submittedName>
</protein>
<dbReference type="InterPro" id="IPR057651">
    <property type="entry name" value="Ig_TPPC8_C"/>
</dbReference>
<dbReference type="GO" id="GO:1990072">
    <property type="term" value="C:TRAPPIII protein complex"/>
    <property type="evidence" value="ECO:0007669"/>
    <property type="project" value="TreeGrafter"/>
</dbReference>
<feature type="compositionally biased region" description="Basic and acidic residues" evidence="1">
    <location>
        <begin position="161"/>
        <end position="173"/>
    </location>
</feature>
<gene>
    <name evidence="5" type="ORF">AKO1_006634</name>
</gene>
<comment type="caution">
    <text evidence="5">The sequence shown here is derived from an EMBL/GenBank/DDBJ whole genome shotgun (WGS) entry which is preliminary data.</text>
</comment>
<reference evidence="5 6" key="1">
    <citation type="submission" date="2024-03" db="EMBL/GenBank/DDBJ databases">
        <title>The Acrasis kona genome and developmental transcriptomes reveal deep origins of eukaryotic multicellular pathways.</title>
        <authorList>
            <person name="Sheikh S."/>
            <person name="Fu C.-J."/>
            <person name="Brown M.W."/>
            <person name="Baldauf S.L."/>
        </authorList>
    </citation>
    <scope>NUCLEOTIDE SEQUENCE [LARGE SCALE GENOMIC DNA]</scope>
    <source>
        <strain evidence="5 6">ATCC MYA-3509</strain>
    </source>
</reference>
<sequence>MGDLKASTKFMHDYVATSTQLPENQKRSLNEFLETVRTFTKENIKQGTNDPNNLDYLDVPKFNTSTIRVLLNQYGEPSHTDEIPQGNWRRLERQLVKSIRGKMYLFPWDNPSNLNKRKNACVVGEPVLVEVSVSNPLYIPLNLSLIRLTATFENKPTIKDDVIDTSRDDDHDGSSNQSPKLTFKADPISLTLAPRESKLIRLPITALMEGELTITGLRFQIEHTAEGTRTFHLKGRRLNDTKIQRTNQIYEEDNRTIIKCIPQMPLLLAHIEDQPSVLYAGQILERTLVIKNIGNLPMKGLICRMSHPQLFCVGRDDSNDKNHDSSNDGNEHLVQIEELTNAHDESRMSDLSIVKIKLNDDQDVLQPDSQISIPIYIRAHSPSEITCRFLFYYEPTSGVHDMRFRLYRMEFPIKILESLHLNVTSHPSVRTVDERIMSVSIKNDSQNVSMQLNALVSLSPTWGFVPLNKKLSNGDLKISPQESMVMHFRVFKLPLQSGESVQPHYCNLQLASKNLFCNVFSSCPHVDFLYRDCVLLHETAQSSSTSPLAITTDKNRLQVPVPASSAPSPSEPFDKKKHMQKQKSGQFGQAMGLMARAAVVDEDEPDEPPRFFFLEDQGMSLQLFWNVVDQEEVYGQSHFLKVEHVPLVPLTIALKYEEKIVHDFQKMGPVCLSDVCFTIMNASPNLVCNFTLELISLPSLSTFATGNNQTHSGNNLVWMGSTRVQSKSLAPGNALQIPVKACFFSPGHYNLNQFRVTWTKAKTHEDEEVDPPIIMSFNDSQFLVCVQDGPVEVDTKNAVQAVVEAVDQLFDEVFE</sequence>
<dbReference type="EMBL" id="JAOPGA020001643">
    <property type="protein sequence ID" value="KAL0490118.1"/>
    <property type="molecule type" value="Genomic_DNA"/>
</dbReference>
<evidence type="ECO:0000313" key="5">
    <source>
        <dbReference type="EMBL" id="KAL0490118.1"/>
    </source>
</evidence>
<dbReference type="InterPro" id="IPR024420">
    <property type="entry name" value="TRAPP_III_complex_Trs85"/>
</dbReference>
<dbReference type="Pfam" id="PF24544">
    <property type="entry name" value="Ig_TPPC8_2nd"/>
    <property type="match status" value="1"/>
</dbReference>
<feature type="domain" description="TPPC8 first Ig-like" evidence="4">
    <location>
        <begin position="84"/>
        <end position="277"/>
    </location>
</feature>
<dbReference type="InterPro" id="IPR058541">
    <property type="entry name" value="Ig_TPPC8_1st"/>
</dbReference>
<dbReference type="InterPro" id="IPR058538">
    <property type="entry name" value="Ig_TPPC8_2nd"/>
</dbReference>
<organism evidence="5 6">
    <name type="scientific">Acrasis kona</name>
    <dbReference type="NCBI Taxonomy" id="1008807"/>
    <lineage>
        <taxon>Eukaryota</taxon>
        <taxon>Discoba</taxon>
        <taxon>Heterolobosea</taxon>
        <taxon>Tetramitia</taxon>
        <taxon>Eutetramitia</taxon>
        <taxon>Acrasidae</taxon>
        <taxon>Acrasis</taxon>
    </lineage>
</organism>
<feature type="region of interest" description="Disordered" evidence="1">
    <location>
        <begin position="559"/>
        <end position="581"/>
    </location>
</feature>
<keyword evidence="6" id="KW-1185">Reference proteome</keyword>
<feature type="domain" description="TPPC8 second Ig-like" evidence="3">
    <location>
        <begin position="281"/>
        <end position="406"/>
    </location>
</feature>
<proteinExistence type="predicted"/>
<name>A0AAW2ZMC9_9EUKA</name>
<dbReference type="Pfam" id="PF24545">
    <property type="entry name" value="Ig_TPPC8_1st"/>
    <property type="match status" value="1"/>
</dbReference>
<evidence type="ECO:0000259" key="3">
    <source>
        <dbReference type="Pfam" id="PF24544"/>
    </source>
</evidence>
<feature type="compositionally biased region" description="Low complexity" evidence="1">
    <location>
        <begin position="559"/>
        <end position="568"/>
    </location>
</feature>
<feature type="domain" description="TPPC8 C-terminal Ig-like" evidence="2">
    <location>
        <begin position="651"/>
        <end position="758"/>
    </location>
</feature>
<feature type="region of interest" description="Disordered" evidence="1">
    <location>
        <begin position="161"/>
        <end position="182"/>
    </location>
</feature>
<dbReference type="Pfam" id="PF24542">
    <property type="entry name" value="Ig_TPPC8_C"/>
    <property type="match status" value="1"/>
</dbReference>
<evidence type="ECO:0000256" key="1">
    <source>
        <dbReference type="SAM" id="MobiDB-lite"/>
    </source>
</evidence>
<dbReference type="PANTHER" id="PTHR12975:SF6">
    <property type="entry name" value="TRAFFICKING PROTEIN PARTICLE COMPLEX SUBUNIT 8"/>
    <property type="match status" value="1"/>
</dbReference>
<dbReference type="AlphaFoldDB" id="A0AAW2ZMC9"/>
<evidence type="ECO:0000259" key="4">
    <source>
        <dbReference type="Pfam" id="PF24545"/>
    </source>
</evidence>
<evidence type="ECO:0000259" key="2">
    <source>
        <dbReference type="Pfam" id="PF24542"/>
    </source>
</evidence>
<dbReference type="Proteomes" id="UP001431209">
    <property type="component" value="Unassembled WGS sequence"/>
</dbReference>
<dbReference type="PANTHER" id="PTHR12975">
    <property type="entry name" value="TRANSPORT PROTEIN TRAPP"/>
    <property type="match status" value="1"/>
</dbReference>
<evidence type="ECO:0000313" key="6">
    <source>
        <dbReference type="Proteomes" id="UP001431209"/>
    </source>
</evidence>